<gene>
    <name evidence="1" type="ORF">J2S15_003069</name>
</gene>
<accession>A0ABU0E765</accession>
<dbReference type="EMBL" id="JAUSUR010000006">
    <property type="protein sequence ID" value="MDQ0362315.1"/>
    <property type="molecule type" value="Genomic_DNA"/>
</dbReference>
<evidence type="ECO:0000313" key="1">
    <source>
        <dbReference type="EMBL" id="MDQ0362315.1"/>
    </source>
</evidence>
<comment type="caution">
    <text evidence="1">The sequence shown here is derived from an EMBL/GenBank/DDBJ whole genome shotgun (WGS) entry which is preliminary data.</text>
</comment>
<evidence type="ECO:0000313" key="2">
    <source>
        <dbReference type="Proteomes" id="UP001230220"/>
    </source>
</evidence>
<reference evidence="1 2" key="1">
    <citation type="submission" date="2023-07" db="EMBL/GenBank/DDBJ databases">
        <title>Genomic Encyclopedia of Type Strains, Phase IV (KMG-IV): sequencing the most valuable type-strain genomes for metagenomic binning, comparative biology and taxonomic classification.</title>
        <authorList>
            <person name="Goeker M."/>
        </authorList>
    </citation>
    <scope>NUCLEOTIDE SEQUENCE [LARGE SCALE GENOMIC DNA]</scope>
    <source>
        <strain evidence="1 2">DSM 16784</strain>
    </source>
</reference>
<keyword evidence="2" id="KW-1185">Reference proteome</keyword>
<dbReference type="Proteomes" id="UP001230220">
    <property type="component" value="Unassembled WGS sequence"/>
</dbReference>
<dbReference type="RefSeq" id="WP_307409823.1">
    <property type="nucleotide sequence ID" value="NZ_JAUSUR010000006.1"/>
</dbReference>
<organism evidence="1 2">
    <name type="scientific">Breznakia pachnodae</name>
    <dbReference type="NCBI Taxonomy" id="265178"/>
    <lineage>
        <taxon>Bacteria</taxon>
        <taxon>Bacillati</taxon>
        <taxon>Bacillota</taxon>
        <taxon>Erysipelotrichia</taxon>
        <taxon>Erysipelotrichales</taxon>
        <taxon>Erysipelotrichaceae</taxon>
        <taxon>Breznakia</taxon>
    </lineage>
</organism>
<sequence>MSEFTPSKEVLGYVEFDKAHQLWRVPSLDNKIFDYKNVKKVHIIEEPQKGKTAETVLNNIAASTAGIVLATPSTYVKVRIKVKFFDDTEIMFDISKDYLQLNTLDYHEDKRRAEEVKKALKVLEKRNKES</sequence>
<protein>
    <submittedName>
        <fullName evidence="1">Uncharacterized protein</fullName>
    </submittedName>
</protein>
<name>A0ABU0E765_9FIRM</name>
<proteinExistence type="predicted"/>